<dbReference type="RefSeq" id="WP_369167843.1">
    <property type="nucleotide sequence ID" value="NZ_CP163439.1"/>
</dbReference>
<feature type="transmembrane region" description="Helical" evidence="2">
    <location>
        <begin position="23"/>
        <end position="41"/>
    </location>
</feature>
<organism evidence="3">
    <name type="scientific">Streptomyces sp. R28</name>
    <dbReference type="NCBI Taxonomy" id="3238628"/>
    <lineage>
        <taxon>Bacteria</taxon>
        <taxon>Bacillati</taxon>
        <taxon>Actinomycetota</taxon>
        <taxon>Actinomycetes</taxon>
        <taxon>Kitasatosporales</taxon>
        <taxon>Streptomycetaceae</taxon>
        <taxon>Streptomyces</taxon>
    </lineage>
</organism>
<evidence type="ECO:0000256" key="1">
    <source>
        <dbReference type="SAM" id="MobiDB-lite"/>
    </source>
</evidence>
<keyword evidence="2" id="KW-1133">Transmembrane helix</keyword>
<accession>A0AB39PRD4</accession>
<proteinExistence type="predicted"/>
<reference evidence="3" key="1">
    <citation type="submission" date="2024-07" db="EMBL/GenBank/DDBJ databases">
        <authorList>
            <person name="Yu S.T."/>
        </authorList>
    </citation>
    <scope>NUCLEOTIDE SEQUENCE</scope>
    <source>
        <strain evidence="3">R28</strain>
    </source>
</reference>
<gene>
    <name evidence="3" type="ORF">AB5J49_08180</name>
</gene>
<feature type="region of interest" description="Disordered" evidence="1">
    <location>
        <begin position="50"/>
        <end position="77"/>
    </location>
</feature>
<dbReference type="EMBL" id="CP163439">
    <property type="protein sequence ID" value="XDQ33295.1"/>
    <property type="molecule type" value="Genomic_DNA"/>
</dbReference>
<sequence>MTPAQISAVTNGLINVHAAIDTWWPALVGLAIAVGGTWLAFRCARFLGATDRLPGAPDNQAGTNTDNLRDTGEEKQP</sequence>
<protein>
    <submittedName>
        <fullName evidence="3">Uncharacterized protein</fullName>
    </submittedName>
</protein>
<dbReference type="AlphaFoldDB" id="A0AB39PRD4"/>
<keyword evidence="2" id="KW-0812">Transmembrane</keyword>
<feature type="compositionally biased region" description="Basic and acidic residues" evidence="1">
    <location>
        <begin position="67"/>
        <end position="77"/>
    </location>
</feature>
<keyword evidence="2" id="KW-0472">Membrane</keyword>
<evidence type="ECO:0000256" key="2">
    <source>
        <dbReference type="SAM" id="Phobius"/>
    </source>
</evidence>
<name>A0AB39PRD4_9ACTN</name>
<evidence type="ECO:0000313" key="3">
    <source>
        <dbReference type="EMBL" id="XDQ33295.1"/>
    </source>
</evidence>